<evidence type="ECO:0000256" key="1">
    <source>
        <dbReference type="SAM" id="MobiDB-lite"/>
    </source>
</evidence>
<evidence type="ECO:0000313" key="2">
    <source>
        <dbReference type="EMBL" id="GBM82851.1"/>
    </source>
</evidence>
<evidence type="ECO:0000313" key="3">
    <source>
        <dbReference type="Proteomes" id="UP000499080"/>
    </source>
</evidence>
<protein>
    <submittedName>
        <fullName evidence="2">Uncharacterized protein</fullName>
    </submittedName>
</protein>
<accession>A0A4Y2IY32</accession>
<proteinExistence type="predicted"/>
<gene>
    <name evidence="2" type="ORF">AVEN_272425_1</name>
</gene>
<dbReference type="AlphaFoldDB" id="A0A4Y2IY32"/>
<sequence length="128" mass="14422">MSQCQHCLRWPSRREKGKHFQNTFYDEEFFEVLIKGFPTEGRFLCRTHAKSECDSGPDGTTHHGAQQGKAVTGSEFSQPRHVPWCLSEPIRSESPPETLTTLNAKAQRMTLSLDPLKHTNQVAGIPAD</sequence>
<organism evidence="2 3">
    <name type="scientific">Araneus ventricosus</name>
    <name type="common">Orbweaver spider</name>
    <name type="synonym">Epeira ventricosa</name>
    <dbReference type="NCBI Taxonomy" id="182803"/>
    <lineage>
        <taxon>Eukaryota</taxon>
        <taxon>Metazoa</taxon>
        <taxon>Ecdysozoa</taxon>
        <taxon>Arthropoda</taxon>
        <taxon>Chelicerata</taxon>
        <taxon>Arachnida</taxon>
        <taxon>Araneae</taxon>
        <taxon>Araneomorphae</taxon>
        <taxon>Entelegynae</taxon>
        <taxon>Araneoidea</taxon>
        <taxon>Araneidae</taxon>
        <taxon>Araneus</taxon>
    </lineage>
</organism>
<dbReference type="Proteomes" id="UP000499080">
    <property type="component" value="Unassembled WGS sequence"/>
</dbReference>
<dbReference type="EMBL" id="BGPR01003038">
    <property type="protein sequence ID" value="GBM82851.1"/>
    <property type="molecule type" value="Genomic_DNA"/>
</dbReference>
<comment type="caution">
    <text evidence="2">The sequence shown here is derived from an EMBL/GenBank/DDBJ whole genome shotgun (WGS) entry which is preliminary data.</text>
</comment>
<name>A0A4Y2IY32_ARAVE</name>
<keyword evidence="3" id="KW-1185">Reference proteome</keyword>
<reference evidence="2 3" key="1">
    <citation type="journal article" date="2019" name="Sci. Rep.">
        <title>Orb-weaving spider Araneus ventricosus genome elucidates the spidroin gene catalogue.</title>
        <authorList>
            <person name="Kono N."/>
            <person name="Nakamura H."/>
            <person name="Ohtoshi R."/>
            <person name="Moran D.A.P."/>
            <person name="Shinohara A."/>
            <person name="Yoshida Y."/>
            <person name="Fujiwara M."/>
            <person name="Mori M."/>
            <person name="Tomita M."/>
            <person name="Arakawa K."/>
        </authorList>
    </citation>
    <scope>NUCLEOTIDE SEQUENCE [LARGE SCALE GENOMIC DNA]</scope>
</reference>
<feature type="region of interest" description="Disordered" evidence="1">
    <location>
        <begin position="50"/>
        <end position="77"/>
    </location>
</feature>